<dbReference type="InterPro" id="IPR002104">
    <property type="entry name" value="Integrase_catalytic"/>
</dbReference>
<keyword evidence="2 4" id="KW-0238">DNA-binding</keyword>
<dbReference type="KEGG" id="fgi:OP10G_4514"/>
<dbReference type="HOGENOM" id="CLU_027562_9_2_0"/>
<dbReference type="RefSeq" id="WP_025228240.1">
    <property type="nucleotide sequence ID" value="NZ_CP007139.1"/>
</dbReference>
<dbReference type="InterPro" id="IPR050090">
    <property type="entry name" value="Tyrosine_recombinase_XerCD"/>
</dbReference>
<sequence>MSLEGGKAALLESLEWFLDHMKVERGASTHTIAAYQNDLSQAIDFFAKRGLRDWKALGPVDLVAYEASLGPGIARTTAQRRLSALRSLLKFLKRNHQGPAVDLPSTGGFRKAKTLPKALSREQMEALLQTPDLTKPTGLRDRALMELVYGAGLRVTEAVELSLSNLALEERTVRVTGKRGKTRQVPLPEGTVNWLGKYLDEARPVLQKKPTGTFLISDTGRTMLRQTAYDLMERYSRLAGLVGVSPHTLRHTYAVHLIKGGADLRAVQELLGHESVATTQVYTQLDLDEVRQKYNRSHPRG</sequence>
<dbReference type="Gene3D" id="1.10.443.10">
    <property type="entry name" value="Intergrase catalytic core"/>
    <property type="match status" value="1"/>
</dbReference>
<keyword evidence="1" id="KW-0229">DNA integration</keyword>
<dbReference type="SUPFAM" id="SSF56349">
    <property type="entry name" value="DNA breaking-rejoining enzymes"/>
    <property type="match status" value="1"/>
</dbReference>
<dbReference type="STRING" id="661478.OP10G_4514"/>
<keyword evidence="8" id="KW-1185">Reference proteome</keyword>
<evidence type="ECO:0000256" key="2">
    <source>
        <dbReference type="ARBA" id="ARBA00023125"/>
    </source>
</evidence>
<dbReference type="Gene3D" id="1.10.150.130">
    <property type="match status" value="1"/>
</dbReference>
<accession>A0A068NWY9</accession>
<dbReference type="Proteomes" id="UP000027982">
    <property type="component" value="Chromosome"/>
</dbReference>
<dbReference type="Pfam" id="PF00589">
    <property type="entry name" value="Phage_integrase"/>
    <property type="match status" value="1"/>
</dbReference>
<dbReference type="EMBL" id="CP007139">
    <property type="protein sequence ID" value="AIE87882.1"/>
    <property type="molecule type" value="Genomic_DNA"/>
</dbReference>
<dbReference type="PANTHER" id="PTHR30349:SF81">
    <property type="entry name" value="TYROSINE RECOMBINASE XERC"/>
    <property type="match status" value="1"/>
</dbReference>
<organism evidence="7 8">
    <name type="scientific">Fimbriimonas ginsengisoli Gsoil 348</name>
    <dbReference type="NCBI Taxonomy" id="661478"/>
    <lineage>
        <taxon>Bacteria</taxon>
        <taxon>Bacillati</taxon>
        <taxon>Armatimonadota</taxon>
        <taxon>Fimbriimonadia</taxon>
        <taxon>Fimbriimonadales</taxon>
        <taxon>Fimbriimonadaceae</taxon>
        <taxon>Fimbriimonas</taxon>
    </lineage>
</organism>
<dbReference type="OrthoDB" id="9801717at2"/>
<evidence type="ECO:0000259" key="6">
    <source>
        <dbReference type="PROSITE" id="PS51900"/>
    </source>
</evidence>
<protein>
    <submittedName>
        <fullName evidence="7">Tyrosine recombinase XerD</fullName>
    </submittedName>
</protein>
<evidence type="ECO:0000313" key="8">
    <source>
        <dbReference type="Proteomes" id="UP000027982"/>
    </source>
</evidence>
<dbReference type="InterPro" id="IPR013762">
    <property type="entry name" value="Integrase-like_cat_sf"/>
</dbReference>
<name>A0A068NWY9_FIMGI</name>
<dbReference type="Pfam" id="PF02899">
    <property type="entry name" value="Phage_int_SAM_1"/>
    <property type="match status" value="1"/>
</dbReference>
<proteinExistence type="predicted"/>
<dbReference type="GO" id="GO:0015074">
    <property type="term" value="P:DNA integration"/>
    <property type="evidence" value="ECO:0007669"/>
    <property type="project" value="UniProtKB-KW"/>
</dbReference>
<gene>
    <name evidence="7" type="ORF">OP10G_4514</name>
</gene>
<evidence type="ECO:0000256" key="4">
    <source>
        <dbReference type="PROSITE-ProRule" id="PRU01248"/>
    </source>
</evidence>
<feature type="domain" description="Tyr recombinase" evidence="5">
    <location>
        <begin position="114"/>
        <end position="295"/>
    </location>
</feature>
<dbReference type="InterPro" id="IPR010998">
    <property type="entry name" value="Integrase_recombinase_N"/>
</dbReference>
<reference evidence="7 8" key="1">
    <citation type="journal article" date="2014" name="PLoS ONE">
        <title>The first complete genome sequence of the class fimbriimonadia in the phylum armatimonadetes.</title>
        <authorList>
            <person name="Hu Z.Y."/>
            <person name="Wang Y.Z."/>
            <person name="Im W.T."/>
            <person name="Wang S.Y."/>
            <person name="Zhao G.P."/>
            <person name="Zheng H.J."/>
            <person name="Quan Z.X."/>
        </authorList>
    </citation>
    <scope>NUCLEOTIDE SEQUENCE [LARGE SCALE GENOMIC DNA]</scope>
    <source>
        <strain evidence="7">Gsoil 348</strain>
    </source>
</reference>
<dbReference type="AlphaFoldDB" id="A0A068NWY9"/>
<evidence type="ECO:0000313" key="7">
    <source>
        <dbReference type="EMBL" id="AIE87882.1"/>
    </source>
</evidence>
<feature type="domain" description="Core-binding (CB)" evidence="6">
    <location>
        <begin position="8"/>
        <end position="93"/>
    </location>
</feature>
<dbReference type="GO" id="GO:0006310">
    <property type="term" value="P:DNA recombination"/>
    <property type="evidence" value="ECO:0007669"/>
    <property type="project" value="UniProtKB-KW"/>
</dbReference>
<dbReference type="PROSITE" id="PS51900">
    <property type="entry name" value="CB"/>
    <property type="match status" value="1"/>
</dbReference>
<dbReference type="GO" id="GO:0003677">
    <property type="term" value="F:DNA binding"/>
    <property type="evidence" value="ECO:0007669"/>
    <property type="project" value="UniProtKB-UniRule"/>
</dbReference>
<evidence type="ECO:0000256" key="3">
    <source>
        <dbReference type="ARBA" id="ARBA00023172"/>
    </source>
</evidence>
<dbReference type="PANTHER" id="PTHR30349">
    <property type="entry name" value="PHAGE INTEGRASE-RELATED"/>
    <property type="match status" value="1"/>
</dbReference>
<evidence type="ECO:0000259" key="5">
    <source>
        <dbReference type="PROSITE" id="PS51898"/>
    </source>
</evidence>
<evidence type="ECO:0000256" key="1">
    <source>
        <dbReference type="ARBA" id="ARBA00022908"/>
    </source>
</evidence>
<keyword evidence="3" id="KW-0233">DNA recombination</keyword>
<dbReference type="InterPro" id="IPR011010">
    <property type="entry name" value="DNA_brk_join_enz"/>
</dbReference>
<dbReference type="eggNOG" id="COG4974">
    <property type="taxonomic scope" value="Bacteria"/>
</dbReference>
<dbReference type="InterPro" id="IPR044068">
    <property type="entry name" value="CB"/>
</dbReference>
<dbReference type="PROSITE" id="PS51898">
    <property type="entry name" value="TYR_RECOMBINASE"/>
    <property type="match status" value="1"/>
</dbReference>
<dbReference type="InterPro" id="IPR004107">
    <property type="entry name" value="Integrase_SAM-like_N"/>
</dbReference>
<dbReference type="SUPFAM" id="SSF47823">
    <property type="entry name" value="lambda integrase-like, N-terminal domain"/>
    <property type="match status" value="1"/>
</dbReference>